<dbReference type="AlphaFoldDB" id="A0AAP0WRF2"/>
<protein>
    <submittedName>
        <fullName evidence="2">Uncharacterized protein</fullName>
    </submittedName>
</protein>
<dbReference type="Proteomes" id="UP001415857">
    <property type="component" value="Unassembled WGS sequence"/>
</dbReference>
<comment type="caution">
    <text evidence="2">The sequence shown here is derived from an EMBL/GenBank/DDBJ whole genome shotgun (WGS) entry which is preliminary data.</text>
</comment>
<evidence type="ECO:0000313" key="2">
    <source>
        <dbReference type="EMBL" id="KAK9277237.1"/>
    </source>
</evidence>
<gene>
    <name evidence="2" type="ORF">L1049_006776</name>
</gene>
<evidence type="ECO:0000256" key="1">
    <source>
        <dbReference type="SAM" id="SignalP"/>
    </source>
</evidence>
<evidence type="ECO:0000313" key="3">
    <source>
        <dbReference type="Proteomes" id="UP001415857"/>
    </source>
</evidence>
<feature type="signal peptide" evidence="1">
    <location>
        <begin position="1"/>
        <end position="17"/>
    </location>
</feature>
<sequence>MLFFSFLLSLLYQSIHPQELQNITGQDFQSDAGLADNTTFSSIFLLDLWMGIRPHPRLDQDNEAVIHGADVVEFLRHLSSYGHGGNGNCVHEGVVGKYFVTV</sequence>
<name>A0AAP0WRF2_LIQFO</name>
<proteinExistence type="predicted"/>
<accession>A0AAP0WRF2</accession>
<organism evidence="2 3">
    <name type="scientific">Liquidambar formosana</name>
    <name type="common">Formosan gum</name>
    <dbReference type="NCBI Taxonomy" id="63359"/>
    <lineage>
        <taxon>Eukaryota</taxon>
        <taxon>Viridiplantae</taxon>
        <taxon>Streptophyta</taxon>
        <taxon>Embryophyta</taxon>
        <taxon>Tracheophyta</taxon>
        <taxon>Spermatophyta</taxon>
        <taxon>Magnoliopsida</taxon>
        <taxon>eudicotyledons</taxon>
        <taxon>Gunneridae</taxon>
        <taxon>Pentapetalae</taxon>
        <taxon>Saxifragales</taxon>
        <taxon>Altingiaceae</taxon>
        <taxon>Liquidambar</taxon>
    </lineage>
</organism>
<feature type="chain" id="PRO_5042960948" evidence="1">
    <location>
        <begin position="18"/>
        <end position="102"/>
    </location>
</feature>
<keyword evidence="3" id="KW-1185">Reference proteome</keyword>
<reference evidence="2 3" key="1">
    <citation type="journal article" date="2024" name="Plant J.">
        <title>Genome sequences and population genomics reveal climatic adaptation and genomic divergence between two closely related sweetgum species.</title>
        <authorList>
            <person name="Xu W.Q."/>
            <person name="Ren C.Q."/>
            <person name="Zhang X.Y."/>
            <person name="Comes H.P."/>
            <person name="Liu X.H."/>
            <person name="Li Y.G."/>
            <person name="Kettle C.J."/>
            <person name="Jalonen R."/>
            <person name="Gaisberger H."/>
            <person name="Ma Y.Z."/>
            <person name="Qiu Y.X."/>
        </authorList>
    </citation>
    <scope>NUCLEOTIDE SEQUENCE [LARGE SCALE GENOMIC DNA]</scope>
    <source>
        <strain evidence="2">Hangzhou</strain>
    </source>
</reference>
<dbReference type="EMBL" id="JBBPBK010000010">
    <property type="protein sequence ID" value="KAK9277237.1"/>
    <property type="molecule type" value="Genomic_DNA"/>
</dbReference>
<keyword evidence="1" id="KW-0732">Signal</keyword>